<feature type="compositionally biased region" description="Pro residues" evidence="1">
    <location>
        <begin position="61"/>
        <end position="74"/>
    </location>
</feature>
<sequence>MENRNTNNVPSNEGRPESDRNNELNETYDSTERGVLPLSGYMQNGLGLMGEDPSQLQTEDIPPPKLDFSAPPPYEVSSKLPTYEEVQREKTRLGEPQINNVSSQSNPQSLAFLAIDTEGREGENESGLLGTDFMFFTAFLGNLFESIN</sequence>
<evidence type="ECO:0000313" key="4">
    <source>
        <dbReference type="Proteomes" id="UP000009046"/>
    </source>
</evidence>
<name>E0VBG8_PEDHC</name>
<evidence type="ECO:0000256" key="1">
    <source>
        <dbReference type="SAM" id="MobiDB-lite"/>
    </source>
</evidence>
<keyword evidence="4" id="KW-1185">Reference proteome</keyword>
<dbReference type="STRING" id="121224.E0VBG8"/>
<accession>E0VBG8</accession>
<dbReference type="AlphaFoldDB" id="E0VBG8"/>
<dbReference type="OrthoDB" id="10003116at2759"/>
<feature type="compositionally biased region" description="Basic and acidic residues" evidence="1">
    <location>
        <begin position="14"/>
        <end position="23"/>
    </location>
</feature>
<protein>
    <submittedName>
        <fullName evidence="2 3">Uncharacterized protein</fullName>
    </submittedName>
</protein>
<dbReference type="HOGENOM" id="CLU_1760963_0_0_1"/>
<evidence type="ECO:0000313" key="2">
    <source>
        <dbReference type="EMBL" id="EEB10724.1"/>
    </source>
</evidence>
<reference evidence="2" key="1">
    <citation type="submission" date="2007-04" db="EMBL/GenBank/DDBJ databases">
        <title>Annotation of Pediculus humanus corporis strain USDA.</title>
        <authorList>
            <person name="Kirkness E."/>
            <person name="Hannick L."/>
            <person name="Hass B."/>
            <person name="Bruggner R."/>
            <person name="Lawson D."/>
            <person name="Bidwell S."/>
            <person name="Joardar V."/>
            <person name="Caler E."/>
            <person name="Walenz B."/>
            <person name="Inman J."/>
            <person name="Schobel S."/>
            <person name="Galinsky K."/>
            <person name="Amedeo P."/>
            <person name="Strausberg R."/>
        </authorList>
    </citation>
    <scope>NUCLEOTIDE SEQUENCE</scope>
    <source>
        <strain evidence="2">USDA</strain>
    </source>
</reference>
<organism>
    <name type="scientific">Pediculus humanus subsp. corporis</name>
    <name type="common">Body louse</name>
    <dbReference type="NCBI Taxonomy" id="121224"/>
    <lineage>
        <taxon>Eukaryota</taxon>
        <taxon>Metazoa</taxon>
        <taxon>Ecdysozoa</taxon>
        <taxon>Arthropoda</taxon>
        <taxon>Hexapoda</taxon>
        <taxon>Insecta</taxon>
        <taxon>Pterygota</taxon>
        <taxon>Neoptera</taxon>
        <taxon>Paraneoptera</taxon>
        <taxon>Psocodea</taxon>
        <taxon>Troctomorpha</taxon>
        <taxon>Phthiraptera</taxon>
        <taxon>Anoplura</taxon>
        <taxon>Pediculidae</taxon>
        <taxon>Pediculus</taxon>
    </lineage>
</organism>
<dbReference type="EMBL" id="AAZO01000713">
    <property type="status" value="NOT_ANNOTATED_CDS"/>
    <property type="molecule type" value="Genomic_DNA"/>
</dbReference>
<proteinExistence type="predicted"/>
<dbReference type="KEGG" id="phu:Phum_PHUM060810"/>
<dbReference type="eggNOG" id="KOG4812">
    <property type="taxonomic scope" value="Eukaryota"/>
</dbReference>
<dbReference type="CTD" id="8230990"/>
<reference evidence="2" key="2">
    <citation type="submission" date="2007-04" db="EMBL/GenBank/DDBJ databases">
        <title>The genome of the human body louse.</title>
        <authorList>
            <consortium name="The Human Body Louse Genome Consortium"/>
            <person name="Kirkness E."/>
            <person name="Walenz B."/>
            <person name="Hass B."/>
            <person name="Bruggner R."/>
            <person name="Strausberg R."/>
        </authorList>
    </citation>
    <scope>NUCLEOTIDE SEQUENCE</scope>
    <source>
        <strain evidence="2">USDA</strain>
    </source>
</reference>
<dbReference type="RefSeq" id="XP_002423462.1">
    <property type="nucleotide sequence ID" value="XM_002423417.1"/>
</dbReference>
<dbReference type="GeneID" id="8230990"/>
<dbReference type="InParanoid" id="E0VBG8"/>
<gene>
    <name evidence="3" type="primary">8230990</name>
    <name evidence="2" type="ORF">Phum_PHUM060810</name>
</gene>
<evidence type="ECO:0000313" key="3">
    <source>
        <dbReference type="EnsemblMetazoa" id="PHUM060810-PA"/>
    </source>
</evidence>
<reference evidence="3" key="3">
    <citation type="submission" date="2021-02" db="UniProtKB">
        <authorList>
            <consortium name="EnsemblMetazoa"/>
        </authorList>
    </citation>
    <scope>IDENTIFICATION</scope>
    <source>
        <strain evidence="3">USDA</strain>
    </source>
</reference>
<feature type="compositionally biased region" description="Polar residues" evidence="1">
    <location>
        <begin position="1"/>
        <end position="11"/>
    </location>
</feature>
<dbReference type="EMBL" id="DS235030">
    <property type="protein sequence ID" value="EEB10724.1"/>
    <property type="molecule type" value="Genomic_DNA"/>
</dbReference>
<dbReference type="VEuPathDB" id="VectorBase:PHUM060810"/>
<feature type="region of interest" description="Disordered" evidence="1">
    <location>
        <begin position="1"/>
        <end position="81"/>
    </location>
</feature>
<dbReference type="Proteomes" id="UP000009046">
    <property type="component" value="Unassembled WGS sequence"/>
</dbReference>
<dbReference type="EnsemblMetazoa" id="PHUM060810-RA">
    <property type="protein sequence ID" value="PHUM060810-PA"/>
    <property type="gene ID" value="PHUM060810"/>
</dbReference>